<comment type="caution">
    <text evidence="9">The sequence shown here is derived from an EMBL/GenBank/DDBJ whole genome shotgun (WGS) entry which is preliminary data.</text>
</comment>
<evidence type="ECO:0000259" key="8">
    <source>
        <dbReference type="Pfam" id="PF11967"/>
    </source>
</evidence>
<comment type="similarity">
    <text evidence="1 7">Belongs to the RecO family.</text>
</comment>
<dbReference type="HAMAP" id="MF_00201">
    <property type="entry name" value="RecO"/>
    <property type="match status" value="1"/>
</dbReference>
<protein>
    <recommendedName>
        <fullName evidence="2 7">DNA repair protein RecO</fullName>
    </recommendedName>
    <alternativeName>
        <fullName evidence="6 7">Recombination protein O</fullName>
    </alternativeName>
</protein>
<evidence type="ECO:0000256" key="1">
    <source>
        <dbReference type="ARBA" id="ARBA00007452"/>
    </source>
</evidence>
<evidence type="ECO:0000256" key="4">
    <source>
        <dbReference type="ARBA" id="ARBA00023172"/>
    </source>
</evidence>
<dbReference type="PANTHER" id="PTHR33991:SF1">
    <property type="entry name" value="DNA REPAIR PROTEIN RECO"/>
    <property type="match status" value="1"/>
</dbReference>
<organism evidence="9 10">
    <name type="scientific">Gluconobacter cerinus</name>
    <dbReference type="NCBI Taxonomy" id="38307"/>
    <lineage>
        <taxon>Bacteria</taxon>
        <taxon>Pseudomonadati</taxon>
        <taxon>Pseudomonadota</taxon>
        <taxon>Alphaproteobacteria</taxon>
        <taxon>Acetobacterales</taxon>
        <taxon>Acetobacteraceae</taxon>
        <taxon>Gluconobacter</taxon>
    </lineage>
</organism>
<dbReference type="SUPFAM" id="SSF57863">
    <property type="entry name" value="ArfGap/RecO-like zinc finger"/>
    <property type="match status" value="1"/>
</dbReference>
<dbReference type="NCBIfam" id="TIGR00613">
    <property type="entry name" value="reco"/>
    <property type="match status" value="1"/>
</dbReference>
<dbReference type="Gene3D" id="2.40.50.140">
    <property type="entry name" value="Nucleic acid-binding proteins"/>
    <property type="match status" value="1"/>
</dbReference>
<reference evidence="9 10" key="1">
    <citation type="submission" date="2016-03" db="EMBL/GenBank/DDBJ databases">
        <title>Draft genome sequence of Gluconobacter cerinus strain CECT 9110.</title>
        <authorList>
            <person name="Sainz F."/>
            <person name="Mas A."/>
            <person name="Torija M.J."/>
        </authorList>
    </citation>
    <scope>NUCLEOTIDE SEQUENCE [LARGE SCALE GENOMIC DNA]</scope>
    <source>
        <strain evidence="9 10">CECT 9110</strain>
    </source>
</reference>
<dbReference type="Pfam" id="PF11967">
    <property type="entry name" value="RecO_N"/>
    <property type="match status" value="1"/>
</dbReference>
<dbReference type="GO" id="GO:0006310">
    <property type="term" value="P:DNA recombination"/>
    <property type="evidence" value="ECO:0007669"/>
    <property type="project" value="UniProtKB-UniRule"/>
</dbReference>
<keyword evidence="3 7" id="KW-0227">DNA damage</keyword>
<gene>
    <name evidence="7" type="primary">recO</name>
    <name evidence="9" type="ORF">A0123_00448</name>
</gene>
<feature type="domain" description="DNA replication/recombination mediator RecO N-terminal" evidence="8">
    <location>
        <begin position="20"/>
        <end position="95"/>
    </location>
</feature>
<dbReference type="InterPro" id="IPR022572">
    <property type="entry name" value="DNA_rep/recomb_RecO_N"/>
</dbReference>
<evidence type="ECO:0000256" key="3">
    <source>
        <dbReference type="ARBA" id="ARBA00022763"/>
    </source>
</evidence>
<dbReference type="InterPro" id="IPR042242">
    <property type="entry name" value="RecO_C"/>
</dbReference>
<dbReference type="GO" id="GO:0006302">
    <property type="term" value="P:double-strand break repair"/>
    <property type="evidence" value="ECO:0007669"/>
    <property type="project" value="TreeGrafter"/>
</dbReference>
<evidence type="ECO:0000313" key="9">
    <source>
        <dbReference type="EMBL" id="OAJ68881.1"/>
    </source>
</evidence>
<dbReference type="SUPFAM" id="SSF50249">
    <property type="entry name" value="Nucleic acid-binding proteins"/>
    <property type="match status" value="1"/>
</dbReference>
<evidence type="ECO:0000256" key="6">
    <source>
        <dbReference type="ARBA" id="ARBA00033409"/>
    </source>
</evidence>
<comment type="function">
    <text evidence="7">Involved in DNA repair and RecF pathway recombination.</text>
</comment>
<dbReference type="InterPro" id="IPR012340">
    <property type="entry name" value="NA-bd_OB-fold"/>
</dbReference>
<dbReference type="Gene3D" id="1.20.1440.120">
    <property type="entry name" value="Recombination protein O, C-terminal domain"/>
    <property type="match status" value="1"/>
</dbReference>
<dbReference type="InterPro" id="IPR037278">
    <property type="entry name" value="ARFGAP/RecO"/>
</dbReference>
<dbReference type="PANTHER" id="PTHR33991">
    <property type="entry name" value="DNA REPAIR PROTEIN RECO"/>
    <property type="match status" value="1"/>
</dbReference>
<dbReference type="EMBL" id="LUTU01000004">
    <property type="protein sequence ID" value="OAJ68881.1"/>
    <property type="molecule type" value="Genomic_DNA"/>
</dbReference>
<evidence type="ECO:0000256" key="2">
    <source>
        <dbReference type="ARBA" id="ARBA00021310"/>
    </source>
</evidence>
<keyword evidence="4 7" id="KW-0233">DNA recombination</keyword>
<dbReference type="PATRIC" id="fig|38307.3.peg.465"/>
<keyword evidence="5 7" id="KW-0234">DNA repair</keyword>
<dbReference type="AlphaFoldDB" id="A0A1B6VNT5"/>
<name>A0A1B6VNT5_9PROT</name>
<dbReference type="InterPro" id="IPR003717">
    <property type="entry name" value="RecO"/>
</dbReference>
<dbReference type="Proteomes" id="UP000077786">
    <property type="component" value="Unassembled WGS sequence"/>
</dbReference>
<accession>A0A1B6VNT5</accession>
<sequence length="284" mass="31302">MVIVREFFCFEGLWGCFAMMEWEAAALVLSVRPYGEGSALVHLLSEEHGVSYGMVRGGGSRKQAPLWQTGNLVMARWRARLSDQLGGVTAEPVQSVGARLLDLPLQLAMVSSACALADGALPQGEPHPELFMRLIRLLTLIAVAPEPPPMAAYIRWERELLGGLGYGLDLSTCAVTETTEDLDFVSPRSGRAVSVAGAGEWRDRLLPLPAFLRHDEEEGLPDEWLQGMTLTGHFLARWVFGVRHQPLPAARERLFERVRKLTEPNELQSDAVSIAPEPDLDEGH</sequence>
<evidence type="ECO:0000256" key="5">
    <source>
        <dbReference type="ARBA" id="ARBA00023204"/>
    </source>
</evidence>
<evidence type="ECO:0000256" key="7">
    <source>
        <dbReference type="HAMAP-Rule" id="MF_00201"/>
    </source>
</evidence>
<proteinExistence type="inferred from homology"/>
<evidence type="ECO:0000313" key="10">
    <source>
        <dbReference type="Proteomes" id="UP000077786"/>
    </source>
</evidence>
<dbReference type="GO" id="GO:0043590">
    <property type="term" value="C:bacterial nucleoid"/>
    <property type="evidence" value="ECO:0007669"/>
    <property type="project" value="TreeGrafter"/>
</dbReference>
<dbReference type="Pfam" id="PF02565">
    <property type="entry name" value="RecO_C"/>
    <property type="match status" value="1"/>
</dbReference>